<comment type="similarity">
    <text evidence="1">Belongs to the HipA Ser/Thr kinase family.</text>
</comment>
<dbReference type="NCBIfam" id="TIGR03071">
    <property type="entry name" value="couple_hipA"/>
    <property type="match status" value="1"/>
</dbReference>
<reference evidence="6 7" key="1">
    <citation type="journal article" date="2018" name="Microbes Environ.">
        <title>Comparative Genomic Insights into Endofungal Lifestyles of Two Bacterial Endosymbionts, Mycoavidus cysteinexigens and Burkholderia rhizoxinica.</title>
        <authorList>
            <person name="Sharmin D."/>
            <person name="Guo Y."/>
            <person name="Nishizawa T."/>
            <person name="Ohshima S."/>
            <person name="Sato Y."/>
            <person name="Takashima Y."/>
            <person name="Narisawa K."/>
            <person name="Ohta H."/>
        </authorList>
    </citation>
    <scope>NUCLEOTIDE SEQUENCE [LARGE SCALE GENOMIC DNA]</scope>
    <source>
        <strain evidence="6 7">B1-EB</strain>
    </source>
</reference>
<feature type="domain" description="HipA N-terminal subdomain 1" evidence="5">
    <location>
        <begin position="19"/>
        <end position="112"/>
    </location>
</feature>
<dbReference type="Proteomes" id="UP000282597">
    <property type="component" value="Chromosome"/>
</dbReference>
<dbReference type="InterPro" id="IPR017508">
    <property type="entry name" value="HipA_N1"/>
</dbReference>
<evidence type="ECO:0000313" key="6">
    <source>
        <dbReference type="EMBL" id="BBE08966.1"/>
    </source>
</evidence>
<feature type="domain" description="HipA-like C-terminal" evidence="4">
    <location>
        <begin position="161"/>
        <end position="367"/>
    </location>
</feature>
<organism evidence="6 7">
    <name type="scientific">Mycoavidus cysteinexigens</name>
    <dbReference type="NCBI Taxonomy" id="1553431"/>
    <lineage>
        <taxon>Bacteria</taxon>
        <taxon>Pseudomonadati</taxon>
        <taxon>Pseudomonadota</taxon>
        <taxon>Betaproteobacteria</taxon>
        <taxon>Burkholderiales</taxon>
        <taxon>Burkholderiaceae</taxon>
        <taxon>Mycoavidus</taxon>
    </lineage>
</organism>
<dbReference type="Gene3D" id="1.10.1070.20">
    <property type="match status" value="1"/>
</dbReference>
<keyword evidence="7" id="KW-1185">Reference proteome</keyword>
<gene>
    <name evidence="6" type="ORF">MCB1EB_0805</name>
</gene>
<evidence type="ECO:0000259" key="5">
    <source>
        <dbReference type="Pfam" id="PF13657"/>
    </source>
</evidence>
<proteinExistence type="inferred from homology"/>
<dbReference type="RefSeq" id="WP_045362765.1">
    <property type="nucleotide sequence ID" value="NZ_AP018150.1"/>
</dbReference>
<protein>
    <submittedName>
        <fullName evidence="6">HipA protein</fullName>
    </submittedName>
</protein>
<evidence type="ECO:0000259" key="4">
    <source>
        <dbReference type="Pfam" id="PF07804"/>
    </source>
</evidence>
<dbReference type="EMBL" id="AP018150">
    <property type="protein sequence ID" value="BBE08966.1"/>
    <property type="molecule type" value="Genomic_DNA"/>
</dbReference>
<evidence type="ECO:0000256" key="3">
    <source>
        <dbReference type="ARBA" id="ARBA00022777"/>
    </source>
</evidence>
<keyword evidence="3" id="KW-0418">Kinase</keyword>
<dbReference type="PANTHER" id="PTHR37419:SF8">
    <property type="entry name" value="TOXIN YJJJ"/>
    <property type="match status" value="1"/>
</dbReference>
<dbReference type="PANTHER" id="PTHR37419">
    <property type="entry name" value="SERINE/THREONINE-PROTEIN KINASE TOXIN HIPA"/>
    <property type="match status" value="1"/>
</dbReference>
<dbReference type="Pfam" id="PF07804">
    <property type="entry name" value="HipA_C"/>
    <property type="match status" value="1"/>
</dbReference>
<keyword evidence="2" id="KW-0808">Transferase</keyword>
<evidence type="ECO:0000313" key="7">
    <source>
        <dbReference type="Proteomes" id="UP000282597"/>
    </source>
</evidence>
<evidence type="ECO:0000256" key="1">
    <source>
        <dbReference type="ARBA" id="ARBA00010164"/>
    </source>
</evidence>
<evidence type="ECO:0000256" key="2">
    <source>
        <dbReference type="ARBA" id="ARBA00022679"/>
    </source>
</evidence>
<accession>A0A2Z6EU71</accession>
<sequence length="401" mass="44258">MNNQLFVWLYAAGARTPIPCGELELLGGRRCLFQYLPAYLARSNAFALAPDLPLRRGWLEPSAGQDLHPIFEDAGPDRWGRQIIEKIFQPQRRSPIDYLALAGEDRIGALGFSQSEAVYQVSQQQVWGCADLAELLQAAYAVECQLPLSAHLRQLLQPGASAGGARPKAILQEGGRKWLAKFPANGDECDVCALEYASLQLAAGCGIAVPAAKLISVNGKNVLLVERFDRASDGSRYHFASARTLLLAQGIKEGQMAYADIAEVARRFSVRPQADCLQIFLRMAFNVFMENTDDHEKNHAFLYQDGHWSLAPAYDLQPQLQAVRYQQLIVGAGSHEPTLSNLMADCGRFMLTPAEASAALKQLAAKLACWPQVFARYHVPENQIELCQRFILAEQIAALCE</sequence>
<name>A0A2Z6EU71_9BURK</name>
<dbReference type="Pfam" id="PF13657">
    <property type="entry name" value="Couple_hipA"/>
    <property type="match status" value="1"/>
</dbReference>
<dbReference type="InterPro" id="IPR052028">
    <property type="entry name" value="HipA_Ser/Thr_kinase"/>
</dbReference>
<dbReference type="GO" id="GO:0005829">
    <property type="term" value="C:cytosol"/>
    <property type="evidence" value="ECO:0007669"/>
    <property type="project" value="TreeGrafter"/>
</dbReference>
<dbReference type="InterPro" id="IPR012893">
    <property type="entry name" value="HipA-like_C"/>
</dbReference>
<dbReference type="GO" id="GO:0004674">
    <property type="term" value="F:protein serine/threonine kinase activity"/>
    <property type="evidence" value="ECO:0007669"/>
    <property type="project" value="TreeGrafter"/>
</dbReference>
<dbReference type="KEGG" id="mcys:MCB1EB_0805"/>
<dbReference type="AlphaFoldDB" id="A0A2Z6EU71"/>